<keyword evidence="3" id="KW-1185">Reference proteome</keyword>
<organism evidence="2 3">
    <name type="scientific">Effrenium voratum</name>
    <dbReference type="NCBI Taxonomy" id="2562239"/>
    <lineage>
        <taxon>Eukaryota</taxon>
        <taxon>Sar</taxon>
        <taxon>Alveolata</taxon>
        <taxon>Dinophyceae</taxon>
        <taxon>Suessiales</taxon>
        <taxon>Symbiodiniaceae</taxon>
        <taxon>Effrenium</taxon>
    </lineage>
</organism>
<sequence>MVMSSSQSLPVTYSPKSPPSNRPERVLGGLLPVSALASCAEPPRSLVSFSLSSALIPAEASSESSPGSLPVSDFLARKLEAMAEELTGTRLAAAESKKAAEERAAALAEELAMERRERHLEKQAWEEERQQMAACLRAALEQLPPLAASCDTVGIDF</sequence>
<dbReference type="Proteomes" id="UP001178507">
    <property type="component" value="Unassembled WGS sequence"/>
</dbReference>
<feature type="region of interest" description="Disordered" evidence="1">
    <location>
        <begin position="1"/>
        <end position="25"/>
    </location>
</feature>
<reference evidence="2" key="1">
    <citation type="submission" date="2023-08" db="EMBL/GenBank/DDBJ databases">
        <authorList>
            <person name="Chen Y."/>
            <person name="Shah S."/>
            <person name="Dougan E. K."/>
            <person name="Thang M."/>
            <person name="Chan C."/>
        </authorList>
    </citation>
    <scope>NUCLEOTIDE SEQUENCE</scope>
</reference>
<protein>
    <submittedName>
        <fullName evidence="2">Uncharacterized protein</fullName>
    </submittedName>
</protein>
<evidence type="ECO:0000313" key="2">
    <source>
        <dbReference type="EMBL" id="CAJ1376427.1"/>
    </source>
</evidence>
<accession>A0AA36MRE8</accession>
<dbReference type="AlphaFoldDB" id="A0AA36MRE8"/>
<feature type="compositionally biased region" description="Polar residues" evidence="1">
    <location>
        <begin position="1"/>
        <end position="15"/>
    </location>
</feature>
<dbReference type="EMBL" id="CAUJNA010000392">
    <property type="protein sequence ID" value="CAJ1376427.1"/>
    <property type="molecule type" value="Genomic_DNA"/>
</dbReference>
<evidence type="ECO:0000313" key="3">
    <source>
        <dbReference type="Proteomes" id="UP001178507"/>
    </source>
</evidence>
<gene>
    <name evidence="2" type="ORF">EVOR1521_LOCUS5501</name>
</gene>
<comment type="caution">
    <text evidence="2">The sequence shown here is derived from an EMBL/GenBank/DDBJ whole genome shotgun (WGS) entry which is preliminary data.</text>
</comment>
<proteinExistence type="predicted"/>
<evidence type="ECO:0000256" key="1">
    <source>
        <dbReference type="SAM" id="MobiDB-lite"/>
    </source>
</evidence>
<name>A0AA36MRE8_9DINO</name>